<dbReference type="RefSeq" id="WP_406598284.1">
    <property type="nucleotide sequence ID" value="NZ_JBJHQF010000025.1"/>
</dbReference>
<dbReference type="EMBL" id="JBJHQF010000025">
    <property type="protein sequence ID" value="MFK9005766.1"/>
    <property type="molecule type" value="Genomic_DNA"/>
</dbReference>
<dbReference type="InterPro" id="IPR036198">
    <property type="entry name" value="Ecotin_sf"/>
</dbReference>
<accession>A0ABW8R1I9</accession>
<sequence>MDITGNAFLALFVPFFSLIDAFKKQADDSCTPNPDEYDTQVYQLEQRPDEDNLRVEFKVKKSVRRDCNALMLWTTLQKTEDGHYVIKEPSGLSSAAACEYRYTELFDVRVKDAVIDYDSHAPIVIHAAKGLMVSYEVQTKSVTIASSSTPGERTFVPEVDNGFKFASSPE</sequence>
<evidence type="ECO:0000256" key="1">
    <source>
        <dbReference type="ARBA" id="ARBA00010558"/>
    </source>
</evidence>
<proteinExistence type="inferred from homology"/>
<evidence type="ECO:0000313" key="2">
    <source>
        <dbReference type="EMBL" id="MFK9005766.1"/>
    </source>
</evidence>
<gene>
    <name evidence="2" type="ORF">ACJEBJ_16675</name>
</gene>
<reference evidence="2 3" key="1">
    <citation type="submission" date="2024-11" db="EMBL/GenBank/DDBJ databases">
        <authorList>
            <person name="Lucas J.A."/>
        </authorList>
    </citation>
    <scope>NUCLEOTIDE SEQUENCE [LARGE SCALE GENOMIC DNA]</scope>
    <source>
        <strain evidence="2 3">Z 7.15</strain>
    </source>
</reference>
<evidence type="ECO:0000313" key="3">
    <source>
        <dbReference type="Proteomes" id="UP001623008"/>
    </source>
</evidence>
<protein>
    <submittedName>
        <fullName evidence="2">Ecotin family protein</fullName>
    </submittedName>
</protein>
<name>A0ABW8R1I9_9PSED</name>
<dbReference type="Gene3D" id="2.60.40.550">
    <property type="entry name" value="Ecotin"/>
    <property type="match status" value="1"/>
</dbReference>
<keyword evidence="3" id="KW-1185">Reference proteome</keyword>
<comment type="caution">
    <text evidence="2">The sequence shown here is derived from an EMBL/GenBank/DDBJ whole genome shotgun (WGS) entry which is preliminary data.</text>
</comment>
<comment type="similarity">
    <text evidence="1">Belongs to the protease inhibitor I11 (ecotin) family.</text>
</comment>
<dbReference type="SUPFAM" id="SSF49772">
    <property type="entry name" value="Ecotin, trypsin inhibitor"/>
    <property type="match status" value="1"/>
</dbReference>
<dbReference type="Pfam" id="PF03974">
    <property type="entry name" value="Ecotin"/>
    <property type="match status" value="1"/>
</dbReference>
<dbReference type="InterPro" id="IPR005658">
    <property type="entry name" value="Prot_inh_ecotin"/>
</dbReference>
<dbReference type="Proteomes" id="UP001623008">
    <property type="component" value="Unassembled WGS sequence"/>
</dbReference>
<organism evidence="2 3">
    <name type="scientific">Pseudomonas pergaminensis</name>
    <dbReference type="NCBI Taxonomy" id="2853159"/>
    <lineage>
        <taxon>Bacteria</taxon>
        <taxon>Pseudomonadati</taxon>
        <taxon>Pseudomonadota</taxon>
        <taxon>Gammaproteobacteria</taxon>
        <taxon>Pseudomonadales</taxon>
        <taxon>Pseudomonadaceae</taxon>
        <taxon>Pseudomonas</taxon>
    </lineage>
</organism>